<dbReference type="Gene3D" id="3.90.550.10">
    <property type="entry name" value="Spore Coat Polysaccharide Biosynthesis Protein SpsA, Chain A"/>
    <property type="match status" value="1"/>
</dbReference>
<evidence type="ECO:0000259" key="1">
    <source>
        <dbReference type="Pfam" id="PF00535"/>
    </source>
</evidence>
<dbReference type="PANTHER" id="PTHR43685">
    <property type="entry name" value="GLYCOSYLTRANSFERASE"/>
    <property type="match status" value="1"/>
</dbReference>
<dbReference type="InterPro" id="IPR050834">
    <property type="entry name" value="Glycosyltransf_2"/>
</dbReference>
<dbReference type="InterPro" id="IPR029044">
    <property type="entry name" value="Nucleotide-diphossugar_trans"/>
</dbReference>
<accession>A0ABV6FYX9</accession>
<dbReference type="EC" id="2.4.-.-" evidence="2"/>
<dbReference type="InterPro" id="IPR001173">
    <property type="entry name" value="Glyco_trans_2-like"/>
</dbReference>
<comment type="caution">
    <text evidence="2">The sequence shown here is derived from an EMBL/GenBank/DDBJ whole genome shotgun (WGS) entry which is preliminary data.</text>
</comment>
<keyword evidence="2" id="KW-0808">Transferase</keyword>
<keyword evidence="3" id="KW-1185">Reference proteome</keyword>
<proteinExistence type="predicted"/>
<protein>
    <submittedName>
        <fullName evidence="2">Glycosyltransferase</fullName>
        <ecNumber evidence="2">2.4.-.-</ecNumber>
    </submittedName>
</protein>
<dbReference type="Proteomes" id="UP001589814">
    <property type="component" value="Unassembled WGS sequence"/>
</dbReference>
<keyword evidence="2" id="KW-0328">Glycosyltransferase</keyword>
<dbReference type="EMBL" id="JBHLVX010000005">
    <property type="protein sequence ID" value="MFC0266600.1"/>
    <property type="molecule type" value="Genomic_DNA"/>
</dbReference>
<gene>
    <name evidence="2" type="ORF">ACFFHW_01095</name>
</gene>
<evidence type="ECO:0000313" key="2">
    <source>
        <dbReference type="EMBL" id="MFC0266600.1"/>
    </source>
</evidence>
<dbReference type="SUPFAM" id="SSF53448">
    <property type="entry name" value="Nucleotide-diphospho-sugar transferases"/>
    <property type="match status" value="1"/>
</dbReference>
<dbReference type="Pfam" id="PF00535">
    <property type="entry name" value="Glycos_transf_2"/>
    <property type="match status" value="1"/>
</dbReference>
<dbReference type="PANTHER" id="PTHR43685:SF13">
    <property type="entry name" value="O ANTIGEN BIOSYNTHESIS RHAMNOSYLTRANSFERASE RFBN"/>
    <property type="match status" value="1"/>
</dbReference>
<name>A0ABV6FYX9_9GAMM</name>
<evidence type="ECO:0000313" key="3">
    <source>
        <dbReference type="Proteomes" id="UP001589814"/>
    </source>
</evidence>
<dbReference type="GO" id="GO:0016757">
    <property type="term" value="F:glycosyltransferase activity"/>
    <property type="evidence" value="ECO:0007669"/>
    <property type="project" value="UniProtKB-KW"/>
</dbReference>
<sequence length="314" mass="35261">MKSSFAAKFAGRTGVCIPSCNAGTLWRQRLTEVVSAAAGFRLLVIDSDSDDDTARTAREAGCEVIVIARHEFNHGATRNRALEVLSDCEVVIFMTQDALPAEPQALARLIEAFDDPDLAAAYGRQLPHTDATPVAAHARCFNYPQRSHRVSPEQMRGLGIKAAFLSNSFTAYRRRALVEAGGFPDNAILGEDMVAGARLLRAGWQLAYCAEARVYHSHNYSQVEEFRRYFDIGVLHTREHWILDMTGRAEEEGQRFVVSELRYLRRRQPGGIPAALLRNALKYLGYRLGRAERWLPTKLKRHLSMQPGYWQAGR</sequence>
<reference evidence="2 3" key="1">
    <citation type="submission" date="2024-09" db="EMBL/GenBank/DDBJ databases">
        <authorList>
            <person name="Sun Q."/>
            <person name="Mori K."/>
        </authorList>
    </citation>
    <scope>NUCLEOTIDE SEQUENCE [LARGE SCALE GENOMIC DNA]</scope>
    <source>
        <strain evidence="2 3">CCM 7415</strain>
    </source>
</reference>
<organism evidence="2 3">
    <name type="scientific">Kushneria aurantia</name>
    <dbReference type="NCBI Taxonomy" id="504092"/>
    <lineage>
        <taxon>Bacteria</taxon>
        <taxon>Pseudomonadati</taxon>
        <taxon>Pseudomonadota</taxon>
        <taxon>Gammaproteobacteria</taxon>
        <taxon>Oceanospirillales</taxon>
        <taxon>Halomonadaceae</taxon>
        <taxon>Kushneria</taxon>
    </lineage>
</organism>
<dbReference type="RefSeq" id="WP_019951339.1">
    <property type="nucleotide sequence ID" value="NZ_JBHLVX010000005.1"/>
</dbReference>
<feature type="domain" description="Glycosyltransferase 2-like" evidence="1">
    <location>
        <begin position="15"/>
        <end position="177"/>
    </location>
</feature>